<organism evidence="2 3">
    <name type="scientific">Tetranychus urticae</name>
    <name type="common">Two-spotted spider mite</name>
    <dbReference type="NCBI Taxonomy" id="32264"/>
    <lineage>
        <taxon>Eukaryota</taxon>
        <taxon>Metazoa</taxon>
        <taxon>Ecdysozoa</taxon>
        <taxon>Arthropoda</taxon>
        <taxon>Chelicerata</taxon>
        <taxon>Arachnida</taxon>
        <taxon>Acari</taxon>
        <taxon>Acariformes</taxon>
        <taxon>Trombidiformes</taxon>
        <taxon>Prostigmata</taxon>
        <taxon>Eleutherengona</taxon>
        <taxon>Raphignathae</taxon>
        <taxon>Tetranychoidea</taxon>
        <taxon>Tetranychidae</taxon>
        <taxon>Tetranychus</taxon>
    </lineage>
</organism>
<proteinExistence type="predicted"/>
<keyword evidence="3" id="KW-1185">Reference proteome</keyword>
<sequence length="57" mass="6074">MDPSNRTNQCNPTHMPSGKGHNAGYQGTGTKSDLDNHGNQMNPQNAAYASSRSGNKK</sequence>
<reference evidence="2" key="2">
    <citation type="submission" date="2015-06" db="UniProtKB">
        <authorList>
            <consortium name="EnsemblMetazoa"/>
        </authorList>
    </citation>
    <scope>IDENTIFICATION</scope>
</reference>
<dbReference type="EMBL" id="CAEY01000869">
    <property type="status" value="NOT_ANNOTATED_CDS"/>
    <property type="molecule type" value="Genomic_DNA"/>
</dbReference>
<name>T1L0S7_TETUR</name>
<feature type="compositionally biased region" description="Polar residues" evidence="1">
    <location>
        <begin position="1"/>
        <end position="14"/>
    </location>
</feature>
<evidence type="ECO:0000313" key="2">
    <source>
        <dbReference type="EnsemblMetazoa" id="tetur30g01790.1"/>
    </source>
</evidence>
<dbReference type="HOGENOM" id="CLU_199288_0_0_1"/>
<reference evidence="3" key="1">
    <citation type="submission" date="2011-08" db="EMBL/GenBank/DDBJ databases">
        <authorList>
            <person name="Rombauts S."/>
        </authorList>
    </citation>
    <scope>NUCLEOTIDE SEQUENCE</scope>
    <source>
        <strain evidence="3">London</strain>
    </source>
</reference>
<feature type="compositionally biased region" description="Polar residues" evidence="1">
    <location>
        <begin position="37"/>
        <end position="57"/>
    </location>
</feature>
<protein>
    <submittedName>
        <fullName evidence="2">Uncharacterized protein</fullName>
    </submittedName>
</protein>
<evidence type="ECO:0000313" key="3">
    <source>
        <dbReference type="Proteomes" id="UP000015104"/>
    </source>
</evidence>
<feature type="region of interest" description="Disordered" evidence="1">
    <location>
        <begin position="1"/>
        <end position="57"/>
    </location>
</feature>
<dbReference type="EnsemblMetazoa" id="tetur30g01790.1">
    <property type="protein sequence ID" value="tetur30g01790.1"/>
    <property type="gene ID" value="tetur30g01790"/>
</dbReference>
<dbReference type="eggNOG" id="ENOG502T2FM">
    <property type="taxonomic scope" value="Eukaryota"/>
</dbReference>
<dbReference type="Proteomes" id="UP000015104">
    <property type="component" value="Unassembled WGS sequence"/>
</dbReference>
<evidence type="ECO:0000256" key="1">
    <source>
        <dbReference type="SAM" id="MobiDB-lite"/>
    </source>
</evidence>
<accession>T1L0S7</accession>
<dbReference type="AlphaFoldDB" id="T1L0S7"/>